<feature type="compositionally biased region" description="Acidic residues" evidence="2">
    <location>
        <begin position="514"/>
        <end position="542"/>
    </location>
</feature>
<feature type="region of interest" description="Disordered" evidence="2">
    <location>
        <begin position="147"/>
        <end position="167"/>
    </location>
</feature>
<feature type="compositionally biased region" description="Low complexity" evidence="2">
    <location>
        <begin position="359"/>
        <end position="370"/>
    </location>
</feature>
<feature type="compositionally biased region" description="Basic and acidic residues" evidence="2">
    <location>
        <begin position="490"/>
        <end position="504"/>
    </location>
</feature>
<evidence type="ECO:0000313" key="3">
    <source>
        <dbReference type="EMBL" id="CBN73772.1"/>
    </source>
</evidence>
<dbReference type="EMBL" id="FN648926">
    <property type="protein sequence ID" value="CBN73772.1"/>
    <property type="molecule type" value="Genomic_DNA"/>
</dbReference>
<accession>D8LRY8</accession>
<dbReference type="EMBL" id="FN649731">
    <property type="protein sequence ID" value="CBN73772.1"/>
    <property type="molecule type" value="Genomic_DNA"/>
</dbReference>
<feature type="region of interest" description="Disordered" evidence="2">
    <location>
        <begin position="175"/>
        <end position="194"/>
    </location>
</feature>
<keyword evidence="1" id="KW-0175">Coiled coil</keyword>
<organism evidence="3 4">
    <name type="scientific">Ectocarpus siliculosus</name>
    <name type="common">Brown alga</name>
    <name type="synonym">Conferva siliculosa</name>
    <dbReference type="NCBI Taxonomy" id="2880"/>
    <lineage>
        <taxon>Eukaryota</taxon>
        <taxon>Sar</taxon>
        <taxon>Stramenopiles</taxon>
        <taxon>Ochrophyta</taxon>
        <taxon>PX clade</taxon>
        <taxon>Phaeophyceae</taxon>
        <taxon>Ectocarpales</taxon>
        <taxon>Ectocarpaceae</taxon>
        <taxon>Ectocarpus</taxon>
    </lineage>
</organism>
<feature type="compositionally biased region" description="Low complexity" evidence="2">
    <location>
        <begin position="393"/>
        <end position="405"/>
    </location>
</feature>
<protein>
    <submittedName>
        <fullName evidence="3">Uncharacterized protein</fullName>
    </submittedName>
</protein>
<gene>
    <name evidence="3" type="ORF">Esi_0007_0016</name>
</gene>
<feature type="coiled-coil region" evidence="1">
    <location>
        <begin position="9"/>
        <end position="58"/>
    </location>
</feature>
<evidence type="ECO:0000313" key="4">
    <source>
        <dbReference type="Proteomes" id="UP000002630"/>
    </source>
</evidence>
<sequence>MVDDVVGALEELVEQQASLVRRKAELREKKDGYYREKHAALQERMKELDQSALEHRKARHAALRRMAELRGSEEAFKLKRLEYARETWEIERGLQLEKMARQMMEMQPVMEQRHKLEDEQRLRLRRLDAIEDEKVRRRRVNERQLQDSLDRAKHLQDHAGEGRSDPVASALEADESFEHAEEAPSIGRDGGAGDSSLAKIAAEIDIVRRREAHESVRVHEALRRKLNEQRFRLAGATDSVDLKRQQFLRQFLTLCKPIAIFKKVCAKQAGGLKALAREELGPAAFQILTTPAPPEVTSTWMSTAVASKTTKTPKPKPSRTKASKGKRSGSDEPSRSHGDDNNNQDKRGDRNDGSKTPRSSGSPAESPGEASAGGGDDDTNDEQREAREDAGRSAAISAFLRAASAGGRGADHPSMARSGGGGGARVERKRAQAAAPLSTSGKAGVSAASAGKSRASGKGFPGSRRRHHDGDAHGRLSVRQRRGLTSSSTERGKEHGARRGRAGEDEGSGTGSEEQGDEQDDSEEDSGGEREGEGEEEEEEDQSVALDMEGLVADLRAREGEAVSRIEALRSQAKALAEEEQWLATGSLGKGHAWEAVSRLGVDNER</sequence>
<name>D8LRY8_ECTSI</name>
<reference evidence="3 4" key="1">
    <citation type="journal article" date="2010" name="Nature">
        <title>The Ectocarpus genome and the independent evolution of multicellularity in brown algae.</title>
        <authorList>
            <person name="Cock J.M."/>
            <person name="Sterck L."/>
            <person name="Rouze P."/>
            <person name="Scornet D."/>
            <person name="Allen A.E."/>
            <person name="Amoutzias G."/>
            <person name="Anthouard V."/>
            <person name="Artiguenave F."/>
            <person name="Aury J.M."/>
            <person name="Badger J.H."/>
            <person name="Beszteri B."/>
            <person name="Billiau K."/>
            <person name="Bonnet E."/>
            <person name="Bothwell J.H."/>
            <person name="Bowler C."/>
            <person name="Boyen C."/>
            <person name="Brownlee C."/>
            <person name="Carrano C.J."/>
            <person name="Charrier B."/>
            <person name="Cho G.Y."/>
            <person name="Coelho S.M."/>
            <person name="Collen J."/>
            <person name="Corre E."/>
            <person name="Da Silva C."/>
            <person name="Delage L."/>
            <person name="Delaroque N."/>
            <person name="Dittami S.M."/>
            <person name="Doulbeau S."/>
            <person name="Elias M."/>
            <person name="Farnham G."/>
            <person name="Gachon C.M."/>
            <person name="Gschloessl B."/>
            <person name="Heesch S."/>
            <person name="Jabbari K."/>
            <person name="Jubin C."/>
            <person name="Kawai H."/>
            <person name="Kimura K."/>
            <person name="Kloareg B."/>
            <person name="Kupper F.C."/>
            <person name="Lang D."/>
            <person name="Le Bail A."/>
            <person name="Leblanc C."/>
            <person name="Lerouge P."/>
            <person name="Lohr M."/>
            <person name="Lopez P.J."/>
            <person name="Martens C."/>
            <person name="Maumus F."/>
            <person name="Michel G."/>
            <person name="Miranda-Saavedra D."/>
            <person name="Morales J."/>
            <person name="Moreau H."/>
            <person name="Motomura T."/>
            <person name="Nagasato C."/>
            <person name="Napoli C.A."/>
            <person name="Nelson D.R."/>
            <person name="Nyvall-Collen P."/>
            <person name="Peters A.F."/>
            <person name="Pommier C."/>
            <person name="Potin P."/>
            <person name="Poulain J."/>
            <person name="Quesneville H."/>
            <person name="Read B."/>
            <person name="Rensing S.A."/>
            <person name="Ritter A."/>
            <person name="Rousvoal S."/>
            <person name="Samanta M."/>
            <person name="Samson G."/>
            <person name="Schroeder D.C."/>
            <person name="Segurens B."/>
            <person name="Strittmatter M."/>
            <person name="Tonon T."/>
            <person name="Tregear J.W."/>
            <person name="Valentin K."/>
            <person name="von Dassow P."/>
            <person name="Yamagishi T."/>
            <person name="Van de Peer Y."/>
            <person name="Wincker P."/>
        </authorList>
    </citation>
    <scope>NUCLEOTIDE SEQUENCE [LARGE SCALE GENOMIC DNA]</scope>
    <source>
        <strain evidence="4">Ec32 / CCAP1310/4</strain>
    </source>
</reference>
<evidence type="ECO:0000256" key="2">
    <source>
        <dbReference type="SAM" id="MobiDB-lite"/>
    </source>
</evidence>
<proteinExistence type="predicted"/>
<feature type="compositionally biased region" description="Basic and acidic residues" evidence="2">
    <location>
        <begin position="328"/>
        <end position="355"/>
    </location>
</feature>
<keyword evidence="4" id="KW-1185">Reference proteome</keyword>
<dbReference type="Proteomes" id="UP000002630">
    <property type="component" value="Linkage Group LG06"/>
</dbReference>
<dbReference type="AlphaFoldDB" id="D8LRY8"/>
<feature type="compositionally biased region" description="Low complexity" evidence="2">
    <location>
        <begin position="440"/>
        <end position="458"/>
    </location>
</feature>
<evidence type="ECO:0000256" key="1">
    <source>
        <dbReference type="SAM" id="Coils"/>
    </source>
</evidence>
<feature type="region of interest" description="Disordered" evidence="2">
    <location>
        <begin position="305"/>
        <end position="552"/>
    </location>
</feature>
<feature type="compositionally biased region" description="Basic and acidic residues" evidence="2">
    <location>
        <begin position="147"/>
        <end position="164"/>
    </location>
</feature>
<feature type="compositionally biased region" description="Basic residues" evidence="2">
    <location>
        <begin position="311"/>
        <end position="327"/>
    </location>
</feature>
<dbReference type="InParanoid" id="D8LRY8"/>
<feature type="compositionally biased region" description="Basic and acidic residues" evidence="2">
    <location>
        <begin position="381"/>
        <end position="391"/>
    </location>
</feature>